<feature type="domain" description="ZSWIM1/3 RNaseH-like" evidence="1">
    <location>
        <begin position="161"/>
        <end position="227"/>
    </location>
</feature>
<keyword evidence="3" id="KW-1185">Reference proteome</keyword>
<gene>
    <name evidence="2" type="ORF">PHMEG_00019667</name>
</gene>
<dbReference type="STRING" id="4795.A0A225VSJ7"/>
<dbReference type="PANTHER" id="PTHR31569">
    <property type="entry name" value="SWIM-TYPE DOMAIN-CONTAINING PROTEIN"/>
    <property type="match status" value="1"/>
</dbReference>
<comment type="caution">
    <text evidence="2">The sequence shown here is derived from an EMBL/GenBank/DDBJ whole genome shotgun (WGS) entry which is preliminary data.</text>
</comment>
<dbReference type="Pfam" id="PF21056">
    <property type="entry name" value="ZSWIM1-3_RNaseH-like"/>
    <property type="match status" value="2"/>
</dbReference>
<dbReference type="AlphaFoldDB" id="A0A225VSJ7"/>
<dbReference type="Proteomes" id="UP000198211">
    <property type="component" value="Unassembled WGS sequence"/>
</dbReference>
<feature type="domain" description="ZSWIM1/3 RNaseH-like" evidence="1">
    <location>
        <begin position="228"/>
        <end position="264"/>
    </location>
</feature>
<evidence type="ECO:0000313" key="3">
    <source>
        <dbReference type="Proteomes" id="UP000198211"/>
    </source>
</evidence>
<reference evidence="3" key="1">
    <citation type="submission" date="2017-03" db="EMBL/GenBank/DDBJ databases">
        <title>Phytopthora megakarya and P. palmivora, two closely related causual agents of cacao black pod achieved similar genome size and gene model numbers by different mechanisms.</title>
        <authorList>
            <person name="Ali S."/>
            <person name="Shao J."/>
            <person name="Larry D.J."/>
            <person name="Kronmiller B."/>
            <person name="Shen D."/>
            <person name="Strem M.D."/>
            <person name="Melnick R.L."/>
            <person name="Guiltinan M.J."/>
            <person name="Tyler B.M."/>
            <person name="Meinhardt L.W."/>
            <person name="Bailey B.A."/>
        </authorList>
    </citation>
    <scope>NUCLEOTIDE SEQUENCE [LARGE SCALE GENOMIC DNA]</scope>
    <source>
        <strain evidence="3">zdho120</strain>
    </source>
</reference>
<organism evidence="2 3">
    <name type="scientific">Phytophthora megakarya</name>
    <dbReference type="NCBI Taxonomy" id="4795"/>
    <lineage>
        <taxon>Eukaryota</taxon>
        <taxon>Sar</taxon>
        <taxon>Stramenopiles</taxon>
        <taxon>Oomycota</taxon>
        <taxon>Peronosporomycetes</taxon>
        <taxon>Peronosporales</taxon>
        <taxon>Peronosporaceae</taxon>
        <taxon>Phytophthora</taxon>
    </lineage>
</organism>
<evidence type="ECO:0000313" key="2">
    <source>
        <dbReference type="EMBL" id="OWZ07878.1"/>
    </source>
</evidence>
<accession>A0A225VSJ7</accession>
<dbReference type="InterPro" id="IPR052579">
    <property type="entry name" value="Zinc_finger_SWIM"/>
</dbReference>
<dbReference type="InterPro" id="IPR048324">
    <property type="entry name" value="ZSWIM1-3_RNaseH-like"/>
</dbReference>
<dbReference type="EMBL" id="NBNE01003363">
    <property type="protein sequence ID" value="OWZ07878.1"/>
    <property type="molecule type" value="Genomic_DNA"/>
</dbReference>
<proteinExistence type="predicted"/>
<name>A0A225VSJ7_9STRA</name>
<protein>
    <submittedName>
        <fullName evidence="2">ABC transporter</fullName>
    </submittedName>
</protein>
<sequence>MKAHEESTLQLFRMRSSTSVSHRNNDLRGQAAANNCTDPRLIPDEFKTYWVNLICTHGWKRKSQSTGQRKSYFSKLTECKSDVKVAVVWNEQAQKFMVRVTGCNTQHNHRVGRFVYDNHPYVRRVEEPVILLFVDACSPLVPKRIMQFLRTKTGMNATLRDDHNMVSRMHEEHDEDLAQMITIQTRQMRRWFKAFPEVMLVEATHNTNESRYKLFSFMIHNVYGHGHAFKFCHPSRGQIRVIVIDKGMGELSLLEEHFPNAKVILCHFHLKKSIRSEMAKGEHGGPGNFDLDQVEDAVDMIRTASTIEDSTKYFKYLYFLLDNVYLRENDPIPDPKHPFLK</sequence>
<dbReference type="PANTHER" id="PTHR31569:SF4">
    <property type="entry name" value="SWIM-TYPE DOMAIN-CONTAINING PROTEIN"/>
    <property type="match status" value="1"/>
</dbReference>
<evidence type="ECO:0000259" key="1">
    <source>
        <dbReference type="Pfam" id="PF21056"/>
    </source>
</evidence>
<dbReference type="OrthoDB" id="123999at2759"/>